<dbReference type="GO" id="GO:0006281">
    <property type="term" value="P:DNA repair"/>
    <property type="evidence" value="ECO:0007669"/>
    <property type="project" value="UniProtKB-KW"/>
</dbReference>
<dbReference type="SUPFAM" id="SSF56672">
    <property type="entry name" value="DNA/RNA polymerases"/>
    <property type="match status" value="1"/>
</dbReference>
<keyword evidence="6" id="KW-0234">DNA repair</keyword>
<dbReference type="Gene3D" id="3.40.1170.60">
    <property type="match status" value="1"/>
</dbReference>
<keyword evidence="4" id="KW-0227">DNA damage</keyword>
<evidence type="ECO:0000256" key="4">
    <source>
        <dbReference type="ARBA" id="ARBA00022763"/>
    </source>
</evidence>
<keyword evidence="7" id="KW-0742">SOS response</keyword>
<evidence type="ECO:0000313" key="13">
    <source>
        <dbReference type="Proteomes" id="UP000095347"/>
    </source>
</evidence>
<sequence length="439" mass="47854">MTKLFALIDCNNFYASCERVFRPDLQDRPVAVLSNNDGCIVARSAEVKAIGIPMGAPYFKVRDLLRRHDVQVFSSNYELYGDLSARVMAVLSGYSPDMEIYSIDEAFLGLDGFEGWDLDAYARDLRTTVKRWTGIVVSVGIAPTKTLAKIAAERAKKNPALGGVAILTDHIEIEAALAATPVGDVWGVGRQWAKRFPAFGIYTALDFSRQSEFWVRKKMGVTGARTQVELLGTSCLDLESQPHSHKSCVSSRSFARPVTAYDDVKDAIATFAARAGERVRHGGLVAGQVMVFAHTDRFNPQQPLVQATATVALPSPSNLTADLTRGALKALGQAYQPGLRYKKAGVMLLDLAPQVAQQATLFAPSAANQMKAERLQQALDSLNGGQRGGRDLVRFGLRPQDITPDPARGGAKGSGWSLRRDHKSPRYTTSWAELRVVKA</sequence>
<dbReference type="Gene3D" id="3.30.70.270">
    <property type="match status" value="1"/>
</dbReference>
<dbReference type="PANTHER" id="PTHR11076">
    <property type="entry name" value="DNA REPAIR POLYMERASE UMUC / TRANSFERASE FAMILY MEMBER"/>
    <property type="match status" value="1"/>
</dbReference>
<dbReference type="GO" id="GO:0003887">
    <property type="term" value="F:DNA-directed DNA polymerase activity"/>
    <property type="evidence" value="ECO:0007669"/>
    <property type="project" value="TreeGrafter"/>
</dbReference>
<dbReference type="CDD" id="cd01700">
    <property type="entry name" value="PolY_Pol_V_umuC"/>
    <property type="match status" value="1"/>
</dbReference>
<accession>A0A1E5Q6L9</accession>
<dbReference type="InterPro" id="IPR043502">
    <property type="entry name" value="DNA/RNA_pol_sf"/>
</dbReference>
<dbReference type="Pfam" id="PF13438">
    <property type="entry name" value="DUF4113"/>
    <property type="match status" value="1"/>
</dbReference>
<dbReference type="GO" id="GO:0003684">
    <property type="term" value="F:damaged DNA binding"/>
    <property type="evidence" value="ECO:0007669"/>
    <property type="project" value="InterPro"/>
</dbReference>
<gene>
    <name evidence="12" type="ORF">BEN30_12870</name>
</gene>
<keyword evidence="5" id="KW-0741">SOS mutagenesis</keyword>
<dbReference type="EC" id="2.7.7.7" evidence="3"/>
<dbReference type="EMBL" id="MCGG01000036">
    <property type="protein sequence ID" value="OEJ66273.1"/>
    <property type="molecule type" value="Genomic_DNA"/>
</dbReference>
<comment type="catalytic activity">
    <reaction evidence="9">
        <text>DNA(n) + a 2'-deoxyribonucleoside 5'-triphosphate = DNA(n+1) + diphosphate</text>
        <dbReference type="Rhea" id="RHEA:22508"/>
        <dbReference type="Rhea" id="RHEA-COMP:17339"/>
        <dbReference type="Rhea" id="RHEA-COMP:17340"/>
        <dbReference type="ChEBI" id="CHEBI:33019"/>
        <dbReference type="ChEBI" id="CHEBI:61560"/>
        <dbReference type="ChEBI" id="CHEBI:173112"/>
        <dbReference type="EC" id="2.7.7.7"/>
    </reaction>
</comment>
<dbReference type="InterPro" id="IPR050116">
    <property type="entry name" value="DNA_polymerase-Y"/>
</dbReference>
<evidence type="ECO:0000256" key="8">
    <source>
        <dbReference type="ARBA" id="ARBA00025589"/>
    </source>
</evidence>
<dbReference type="GO" id="GO:0005829">
    <property type="term" value="C:cytosol"/>
    <property type="evidence" value="ECO:0007669"/>
    <property type="project" value="TreeGrafter"/>
</dbReference>
<dbReference type="InterPro" id="IPR025188">
    <property type="entry name" value="DUF4113"/>
</dbReference>
<dbReference type="Proteomes" id="UP000095347">
    <property type="component" value="Unassembled WGS sequence"/>
</dbReference>
<dbReference type="AlphaFoldDB" id="A0A1E5Q6L9"/>
<evidence type="ECO:0000313" key="12">
    <source>
        <dbReference type="EMBL" id="OEJ66273.1"/>
    </source>
</evidence>
<feature type="domain" description="UmuC" evidence="11">
    <location>
        <begin position="5"/>
        <end position="189"/>
    </location>
</feature>
<dbReference type="InterPro" id="IPR001126">
    <property type="entry name" value="UmuC"/>
</dbReference>
<evidence type="ECO:0000256" key="10">
    <source>
        <dbReference type="SAM" id="MobiDB-lite"/>
    </source>
</evidence>
<evidence type="ECO:0000256" key="6">
    <source>
        <dbReference type="ARBA" id="ARBA00023204"/>
    </source>
</evidence>
<dbReference type="Pfam" id="PF00817">
    <property type="entry name" value="IMS"/>
    <property type="match status" value="1"/>
</dbReference>
<comment type="caution">
    <text evidence="12">The sequence shown here is derived from an EMBL/GenBank/DDBJ whole genome shotgun (WGS) entry which is preliminary data.</text>
</comment>
<comment type="similarity">
    <text evidence="1">Belongs to the DNA polymerase type-Y family.</text>
</comment>
<feature type="region of interest" description="Disordered" evidence="10">
    <location>
        <begin position="397"/>
        <end position="422"/>
    </location>
</feature>
<dbReference type="InterPro" id="IPR017961">
    <property type="entry name" value="DNA_pol_Y-fam_little_finger"/>
</dbReference>
<proteinExistence type="inferred from homology"/>
<dbReference type="Pfam" id="PF11799">
    <property type="entry name" value="IMS_C"/>
    <property type="match status" value="1"/>
</dbReference>
<dbReference type="PANTHER" id="PTHR11076:SF34">
    <property type="entry name" value="PROTEIN UMUC"/>
    <property type="match status" value="1"/>
</dbReference>
<evidence type="ECO:0000256" key="2">
    <source>
        <dbReference type="ARBA" id="ARBA00011245"/>
    </source>
</evidence>
<organism evidence="12 13">
    <name type="scientific">Magnetovibrio blakemorei</name>
    <dbReference type="NCBI Taxonomy" id="28181"/>
    <lineage>
        <taxon>Bacteria</taxon>
        <taxon>Pseudomonadati</taxon>
        <taxon>Pseudomonadota</taxon>
        <taxon>Alphaproteobacteria</taxon>
        <taxon>Rhodospirillales</taxon>
        <taxon>Magnetovibrionaceae</taxon>
        <taxon>Magnetovibrio</taxon>
    </lineage>
</organism>
<dbReference type="OrthoDB" id="9808813at2"/>
<name>A0A1E5Q6L9_9PROT</name>
<evidence type="ECO:0000256" key="5">
    <source>
        <dbReference type="ARBA" id="ARBA00023199"/>
    </source>
</evidence>
<evidence type="ECO:0000256" key="1">
    <source>
        <dbReference type="ARBA" id="ARBA00010945"/>
    </source>
</evidence>
<dbReference type="GO" id="GO:0009432">
    <property type="term" value="P:SOS response"/>
    <property type="evidence" value="ECO:0007669"/>
    <property type="project" value="UniProtKB-KW"/>
</dbReference>
<dbReference type="InterPro" id="IPR043128">
    <property type="entry name" value="Rev_trsase/Diguanyl_cyclase"/>
</dbReference>
<evidence type="ECO:0000259" key="11">
    <source>
        <dbReference type="PROSITE" id="PS50173"/>
    </source>
</evidence>
<comment type="function">
    <text evidence="8">Poorly processive, error-prone DNA polymerase involved in untargeted mutagenesis. Copies undamaged DNA at stalled replication forks, which arise in vivo from mismatched or misaligned primer ends. These misaligned primers can be extended by PolIV. Exhibits no 3'-5' exonuclease (proofreading) activity. May be involved in translesional synthesis, in conjunction with the beta clamp from PolIII.</text>
</comment>
<reference evidence="13" key="1">
    <citation type="submission" date="2016-07" db="EMBL/GenBank/DDBJ databases">
        <authorList>
            <person name="Florea S."/>
            <person name="Webb J.S."/>
            <person name="Jaromczyk J."/>
            <person name="Schardl C.L."/>
        </authorList>
    </citation>
    <scope>NUCLEOTIDE SEQUENCE [LARGE SCALE GENOMIC DNA]</scope>
    <source>
        <strain evidence="13">MV-1</strain>
    </source>
</reference>
<evidence type="ECO:0000256" key="9">
    <source>
        <dbReference type="ARBA" id="ARBA00049244"/>
    </source>
</evidence>
<evidence type="ECO:0000256" key="3">
    <source>
        <dbReference type="ARBA" id="ARBA00012417"/>
    </source>
</evidence>
<dbReference type="GO" id="GO:0042276">
    <property type="term" value="P:error-prone translesion synthesis"/>
    <property type="evidence" value="ECO:0007669"/>
    <property type="project" value="TreeGrafter"/>
</dbReference>
<protein>
    <recommendedName>
        <fullName evidence="3">DNA-directed DNA polymerase</fullName>
        <ecNumber evidence="3">2.7.7.7</ecNumber>
    </recommendedName>
</protein>
<evidence type="ECO:0000256" key="7">
    <source>
        <dbReference type="ARBA" id="ARBA00023236"/>
    </source>
</evidence>
<comment type="subunit">
    <text evidence="2">Monomer.</text>
</comment>
<dbReference type="RefSeq" id="WP_069958478.1">
    <property type="nucleotide sequence ID" value="NZ_MCGG01000036.1"/>
</dbReference>
<dbReference type="Gene3D" id="1.10.150.20">
    <property type="entry name" value="5' to 3' exonuclease, C-terminal subdomain"/>
    <property type="match status" value="1"/>
</dbReference>
<dbReference type="PROSITE" id="PS50173">
    <property type="entry name" value="UMUC"/>
    <property type="match status" value="1"/>
</dbReference>
<keyword evidence="13" id="KW-1185">Reference proteome</keyword>
<dbReference type="STRING" id="28181.BEN30_12870"/>